<proteinExistence type="predicted"/>
<protein>
    <recommendedName>
        <fullName evidence="3">Reverse transcriptase zinc-binding domain-containing protein</fullName>
    </recommendedName>
</protein>
<sequence>MQVIIITRESIDGTVRREYGIELKTLIHTINETKIEEIINEFIENKKEKEVVVEIKKIIDKYIKKWKCHQISGYFRRWFDSKGVDKTTTVKAWKSINIKKNAVLQLTKMQDGAIFCLYKKAKIMKNERMKYCPLCKYKIATVEHILLSCIYHKKSQIEKHDNIGIIIWEGLIRKYTGNNQYKKPPYETVFQYKDITMIWNKQIMPKSDGQYHKRPDIYVLDKKNKTGLLFDMTIVADHNIN</sequence>
<name>A0ABQ0DAI4_9EUKA</name>
<evidence type="ECO:0000313" key="2">
    <source>
        <dbReference type="Proteomes" id="UP001628156"/>
    </source>
</evidence>
<dbReference type="EMBL" id="BAAFRS010000046">
    <property type="protein sequence ID" value="GAB1219862.1"/>
    <property type="molecule type" value="Genomic_DNA"/>
</dbReference>
<comment type="caution">
    <text evidence="1">The sequence shown here is derived from an EMBL/GenBank/DDBJ whole genome shotgun (WGS) entry which is preliminary data.</text>
</comment>
<accession>A0ABQ0DAI4</accession>
<dbReference type="Proteomes" id="UP001628156">
    <property type="component" value="Unassembled WGS sequence"/>
</dbReference>
<gene>
    <name evidence="1" type="ORF">ENUP19_0046G0003</name>
</gene>
<keyword evidence="2" id="KW-1185">Reference proteome</keyword>
<reference evidence="1 2" key="1">
    <citation type="journal article" date="2019" name="PLoS Negl. Trop. Dis.">
        <title>Whole genome sequencing of Entamoeba nuttalli reveals mammalian host-related molecular signatures and a novel octapeptide-repeat surface protein.</title>
        <authorList>
            <person name="Tanaka M."/>
            <person name="Makiuchi T."/>
            <person name="Komiyama T."/>
            <person name="Shiina T."/>
            <person name="Osaki K."/>
            <person name="Tachibana H."/>
        </authorList>
    </citation>
    <scope>NUCLEOTIDE SEQUENCE [LARGE SCALE GENOMIC DNA]</scope>
    <source>
        <strain evidence="1 2">P19-061405</strain>
    </source>
</reference>
<evidence type="ECO:0000313" key="1">
    <source>
        <dbReference type="EMBL" id="GAB1219862.1"/>
    </source>
</evidence>
<organism evidence="1 2">
    <name type="scientific">Entamoeba nuttalli</name>
    <dbReference type="NCBI Taxonomy" id="412467"/>
    <lineage>
        <taxon>Eukaryota</taxon>
        <taxon>Amoebozoa</taxon>
        <taxon>Evosea</taxon>
        <taxon>Archamoebae</taxon>
        <taxon>Mastigamoebida</taxon>
        <taxon>Entamoebidae</taxon>
        <taxon>Entamoeba</taxon>
    </lineage>
</organism>
<evidence type="ECO:0008006" key="3">
    <source>
        <dbReference type="Google" id="ProtNLM"/>
    </source>
</evidence>